<dbReference type="GO" id="GO:0004065">
    <property type="term" value="F:arylsulfatase activity"/>
    <property type="evidence" value="ECO:0007669"/>
    <property type="project" value="TreeGrafter"/>
</dbReference>
<sequence>MQSIVKILSLSLSVMMCHNVHARDAMDRPNVIIIYLDDSGYGDYSHNGNPVIETPNISKLAAAGTSFTQFYVSSPACSASRYSLLTGRYPGHSQLGSWVIGPSAKKHLRTEETTIAEGLKAKGYATGMFGKWHLGSPNKANNMSPDTLPLAHGFDRWIGTNVSHDYGNAKLLKSDTNGSNPIQGYSEVAKDLPSDVKASESLTGRYSSGVVEFIKENKDKPFFAYVAHNQPHLGLFASDAFKGKSRRGLLGDVMAEVDDSVGKILDTLKEQGIEKNTIVFFSSDNGPWVMFRDKAKTKYGEARMHVGYAMPFRDGKGSCWEGGHRVPSVFYWPGVIDAKRELTPASTLDVLPTLFALTGAELPKAHKPDGRDIRSLLAPQKFKGEIGEFEFYYSHARNNLIAIRKGPWKLMVAIPSQTGNKYGFEASEKKPLLFNVEQDISERIDRAAEKPELVQELLEELLKKRQEMR</sequence>
<evidence type="ECO:0000313" key="5">
    <source>
        <dbReference type="EMBL" id="BDS06807.1"/>
    </source>
</evidence>
<dbReference type="Pfam" id="PF14707">
    <property type="entry name" value="Sulfatase_C"/>
    <property type="match status" value="1"/>
</dbReference>
<proteinExistence type="inferred from homology"/>
<dbReference type="PANTHER" id="PTHR42693:SF53">
    <property type="entry name" value="ENDO-4-O-SULFATASE"/>
    <property type="match status" value="1"/>
</dbReference>
<protein>
    <submittedName>
        <fullName evidence="5">N-acetylgalactosamine-6-sulfatase</fullName>
    </submittedName>
</protein>
<dbReference type="InterPro" id="IPR000917">
    <property type="entry name" value="Sulfatase_N"/>
</dbReference>
<feature type="signal peptide" evidence="3">
    <location>
        <begin position="1"/>
        <end position="22"/>
    </location>
</feature>
<evidence type="ECO:0000256" key="2">
    <source>
        <dbReference type="ARBA" id="ARBA00022801"/>
    </source>
</evidence>
<dbReference type="AlphaFoldDB" id="A0AAT9FLI3"/>
<comment type="similarity">
    <text evidence="1">Belongs to the sulfatase family.</text>
</comment>
<dbReference type="Gene3D" id="3.30.1120.10">
    <property type="match status" value="1"/>
</dbReference>
<dbReference type="SUPFAM" id="SSF53649">
    <property type="entry name" value="Alkaline phosphatase-like"/>
    <property type="match status" value="1"/>
</dbReference>
<accession>A0AAT9FLI3</accession>
<feature type="chain" id="PRO_5043434342" evidence="3">
    <location>
        <begin position="23"/>
        <end position="469"/>
    </location>
</feature>
<dbReference type="InterPro" id="IPR050738">
    <property type="entry name" value="Sulfatase"/>
</dbReference>
<dbReference type="EMBL" id="AP026866">
    <property type="protein sequence ID" value="BDS06807.1"/>
    <property type="molecule type" value="Genomic_DNA"/>
</dbReference>
<evidence type="ECO:0000256" key="1">
    <source>
        <dbReference type="ARBA" id="ARBA00008779"/>
    </source>
</evidence>
<feature type="domain" description="Sulfatase N-terminal" evidence="4">
    <location>
        <begin position="29"/>
        <end position="360"/>
    </location>
</feature>
<dbReference type="CDD" id="cd16026">
    <property type="entry name" value="GALNS_like"/>
    <property type="match status" value="1"/>
</dbReference>
<dbReference type="PANTHER" id="PTHR42693">
    <property type="entry name" value="ARYLSULFATASE FAMILY MEMBER"/>
    <property type="match status" value="1"/>
</dbReference>
<dbReference type="KEGG" id="osu:NT6N_18470"/>
<evidence type="ECO:0000259" key="4">
    <source>
        <dbReference type="Pfam" id="PF00884"/>
    </source>
</evidence>
<dbReference type="InterPro" id="IPR017850">
    <property type="entry name" value="Alkaline_phosphatase_core_sf"/>
</dbReference>
<keyword evidence="2" id="KW-0378">Hydrolase</keyword>
<gene>
    <name evidence="5" type="ORF">NT6N_18470</name>
</gene>
<keyword evidence="3" id="KW-0732">Signal</keyword>
<evidence type="ECO:0000256" key="3">
    <source>
        <dbReference type="SAM" id="SignalP"/>
    </source>
</evidence>
<dbReference type="Gene3D" id="3.40.720.10">
    <property type="entry name" value="Alkaline Phosphatase, subunit A"/>
    <property type="match status" value="1"/>
</dbReference>
<name>A0AAT9FLI3_9BACT</name>
<dbReference type="Pfam" id="PF00884">
    <property type="entry name" value="Sulfatase"/>
    <property type="match status" value="1"/>
</dbReference>
<organism evidence="5">
    <name type="scientific">Oceaniferula spumae</name>
    <dbReference type="NCBI Taxonomy" id="2979115"/>
    <lineage>
        <taxon>Bacteria</taxon>
        <taxon>Pseudomonadati</taxon>
        <taxon>Verrucomicrobiota</taxon>
        <taxon>Verrucomicrobiia</taxon>
        <taxon>Verrucomicrobiales</taxon>
        <taxon>Verrucomicrobiaceae</taxon>
        <taxon>Oceaniferula</taxon>
    </lineage>
</organism>
<reference evidence="5" key="1">
    <citation type="submission" date="2024-07" db="EMBL/GenBank/DDBJ databases">
        <title>Complete genome sequence of Verrucomicrobiaceae bacterium NT6N.</title>
        <authorList>
            <person name="Huang C."/>
            <person name="Takami H."/>
            <person name="Hamasaki K."/>
        </authorList>
    </citation>
    <scope>NUCLEOTIDE SEQUENCE</scope>
    <source>
        <strain evidence="5">NT6N</strain>
    </source>
</reference>